<name>A0A451GHD5_9RHOB</name>
<evidence type="ECO:0000256" key="1">
    <source>
        <dbReference type="ARBA" id="ARBA00004418"/>
    </source>
</evidence>
<comment type="caution">
    <text evidence="7">The sequence shown here is derived from an EMBL/GenBank/DDBJ whole genome shotgun (WGS) entry which is preliminary data.</text>
</comment>
<evidence type="ECO:0000259" key="6">
    <source>
        <dbReference type="Pfam" id="PF00496"/>
    </source>
</evidence>
<dbReference type="SUPFAM" id="SSF53850">
    <property type="entry name" value="Periplasmic binding protein-like II"/>
    <property type="match status" value="1"/>
</dbReference>
<dbReference type="Gene3D" id="3.10.105.10">
    <property type="entry name" value="Dipeptide-binding Protein, Domain 3"/>
    <property type="match status" value="1"/>
</dbReference>
<dbReference type="Proteomes" id="UP000287168">
    <property type="component" value="Unassembled WGS sequence"/>
</dbReference>
<evidence type="ECO:0000313" key="7">
    <source>
        <dbReference type="EMBL" id="RWY37670.1"/>
    </source>
</evidence>
<comment type="similarity">
    <text evidence="2">Belongs to the bacterial solute-binding protein 5 family.</text>
</comment>
<keyword evidence="8" id="KW-1185">Reference proteome</keyword>
<sequence length="530" mass="57404">MTKPLGRIFASVPVMLAFSTGLAFAQGAAKTLSYDDYDLKDVCSDATPGVGGTFHLRAYSQGAGFDPAHINFSVEAGRAVYGSLTRWDVQSQSFQPYYAESLTGNEAGDEWVLKLPAKAGWSDGTPLTAEAVKKSVERFLNPDFPNTYVPMLKLISEMVVQDDQTLVIRLSKPWGTLPWIFSQPPGMIVNPKVLDAVSAKDLGAAPPAEAGLGAFTFAEWVPNSHIVLKKKADWWNGRICLDEVNVTWSAGGQANYEAMVAGQVHYFRSFDGPAVVKADANPDMRLYRAPWVASTTEMNHAGTALKDPRVRQAVVHAMNGAIINQRIWEGIGSESHTLVPPGVAIHPETAPLVYDAEKAKELVAAAKADGWDGKIRFSINNTPGNVNQGILQQAMAKAVGIEIERDELQIGDYMQKTRVQKNFEMSMGAIYLDESCSWCPFSLYGSGHTGNWMSHSDANIDAALDVLRAAQGPEEIRSAMNGLQAAWNEAVPAGVTGWLANAHIISNKARGVLPGATNAEVHIDRAYLTE</sequence>
<dbReference type="GO" id="GO:0030288">
    <property type="term" value="C:outer membrane-bounded periplasmic space"/>
    <property type="evidence" value="ECO:0007669"/>
    <property type="project" value="UniProtKB-ARBA"/>
</dbReference>
<dbReference type="GO" id="GO:0043190">
    <property type="term" value="C:ATP-binding cassette (ABC) transporter complex"/>
    <property type="evidence" value="ECO:0007669"/>
    <property type="project" value="InterPro"/>
</dbReference>
<evidence type="ECO:0000256" key="3">
    <source>
        <dbReference type="ARBA" id="ARBA00022448"/>
    </source>
</evidence>
<evidence type="ECO:0000313" key="8">
    <source>
        <dbReference type="Proteomes" id="UP000287168"/>
    </source>
</evidence>
<dbReference type="GO" id="GO:0015833">
    <property type="term" value="P:peptide transport"/>
    <property type="evidence" value="ECO:0007669"/>
    <property type="project" value="TreeGrafter"/>
</dbReference>
<dbReference type="GO" id="GO:1904680">
    <property type="term" value="F:peptide transmembrane transporter activity"/>
    <property type="evidence" value="ECO:0007669"/>
    <property type="project" value="TreeGrafter"/>
</dbReference>
<dbReference type="AlphaFoldDB" id="A0A451GHD5"/>
<dbReference type="PANTHER" id="PTHR30290:SF10">
    <property type="entry name" value="PERIPLASMIC OLIGOPEPTIDE-BINDING PROTEIN-RELATED"/>
    <property type="match status" value="1"/>
</dbReference>
<gene>
    <name evidence="7" type="ORF">EP867_16710</name>
</gene>
<dbReference type="RefSeq" id="WP_128490608.1">
    <property type="nucleotide sequence ID" value="NZ_JBHLXB010000089.1"/>
</dbReference>
<dbReference type="Gene3D" id="3.40.190.10">
    <property type="entry name" value="Periplasmic binding protein-like II"/>
    <property type="match status" value="1"/>
</dbReference>
<dbReference type="Pfam" id="PF00496">
    <property type="entry name" value="SBP_bac_5"/>
    <property type="match status" value="1"/>
</dbReference>
<keyword evidence="3" id="KW-0813">Transport</keyword>
<accession>A0A451GHD5</accession>
<dbReference type="InterPro" id="IPR000914">
    <property type="entry name" value="SBP_5_dom"/>
</dbReference>
<dbReference type="Gene3D" id="3.90.76.10">
    <property type="entry name" value="Dipeptide-binding Protein, Domain 1"/>
    <property type="match status" value="1"/>
</dbReference>
<dbReference type="CDD" id="cd00995">
    <property type="entry name" value="PBP2_NikA_DppA_OppA_like"/>
    <property type="match status" value="1"/>
</dbReference>
<protein>
    <submittedName>
        <fullName evidence="7">ABC transporter substrate-binding protein</fullName>
    </submittedName>
</protein>
<dbReference type="PIRSF" id="PIRSF002741">
    <property type="entry name" value="MppA"/>
    <property type="match status" value="1"/>
</dbReference>
<reference evidence="7 8" key="1">
    <citation type="journal article" date="2015" name="Int. J. Syst. Evol. Microbiol.">
        <title>Gemmobacter intermedius sp. nov., isolated from a white stork (Ciconia ciconia).</title>
        <authorList>
            <person name="Kampfer P."/>
            <person name="Jerzak L."/>
            <person name="Wilharm G."/>
            <person name="Golke J."/>
            <person name="Busse H.J."/>
            <person name="Glaeser S.P."/>
        </authorList>
    </citation>
    <scope>NUCLEOTIDE SEQUENCE [LARGE SCALE GENOMIC DNA]</scope>
    <source>
        <strain evidence="7 8">119/4</strain>
    </source>
</reference>
<feature type="chain" id="PRO_5019280908" evidence="5">
    <location>
        <begin position="26"/>
        <end position="530"/>
    </location>
</feature>
<proteinExistence type="inferred from homology"/>
<comment type="subcellular location">
    <subcellularLocation>
        <location evidence="1">Periplasm</location>
    </subcellularLocation>
</comment>
<keyword evidence="4 5" id="KW-0732">Signal</keyword>
<evidence type="ECO:0000256" key="4">
    <source>
        <dbReference type="ARBA" id="ARBA00022729"/>
    </source>
</evidence>
<dbReference type="PANTHER" id="PTHR30290">
    <property type="entry name" value="PERIPLASMIC BINDING COMPONENT OF ABC TRANSPORTER"/>
    <property type="match status" value="1"/>
</dbReference>
<dbReference type="EMBL" id="SBLC01000041">
    <property type="protein sequence ID" value="RWY37670.1"/>
    <property type="molecule type" value="Genomic_DNA"/>
</dbReference>
<feature type="signal peptide" evidence="5">
    <location>
        <begin position="1"/>
        <end position="25"/>
    </location>
</feature>
<evidence type="ECO:0000256" key="2">
    <source>
        <dbReference type="ARBA" id="ARBA00005695"/>
    </source>
</evidence>
<feature type="domain" description="Solute-binding protein family 5" evidence="6">
    <location>
        <begin position="94"/>
        <end position="433"/>
    </location>
</feature>
<dbReference type="OrthoDB" id="9803988at2"/>
<dbReference type="InterPro" id="IPR039424">
    <property type="entry name" value="SBP_5"/>
</dbReference>
<dbReference type="InterPro" id="IPR030678">
    <property type="entry name" value="Peptide/Ni-bd"/>
</dbReference>
<evidence type="ECO:0000256" key="5">
    <source>
        <dbReference type="SAM" id="SignalP"/>
    </source>
</evidence>
<organism evidence="7 8">
    <name type="scientific">Falsigemmobacter intermedius</name>
    <dbReference type="NCBI Taxonomy" id="1553448"/>
    <lineage>
        <taxon>Bacteria</taxon>
        <taxon>Pseudomonadati</taxon>
        <taxon>Pseudomonadota</taxon>
        <taxon>Alphaproteobacteria</taxon>
        <taxon>Rhodobacterales</taxon>
        <taxon>Paracoccaceae</taxon>
        <taxon>Falsigemmobacter</taxon>
    </lineage>
</organism>